<proteinExistence type="inferred from homology"/>
<dbReference type="InterPro" id="IPR041920">
    <property type="entry name" value="ROS/MUCR_sf"/>
</dbReference>
<dbReference type="InterPro" id="IPR008807">
    <property type="entry name" value="ROS_MUCR"/>
</dbReference>
<dbReference type="Pfam" id="PF05443">
    <property type="entry name" value="ROS_MUCR"/>
    <property type="match status" value="1"/>
</dbReference>
<evidence type="ECO:0000313" key="4">
    <source>
        <dbReference type="Proteomes" id="UP001055167"/>
    </source>
</evidence>
<reference evidence="3" key="2">
    <citation type="submission" date="2021-08" db="EMBL/GenBank/DDBJ databases">
        <authorList>
            <person name="Tani A."/>
            <person name="Ola A."/>
            <person name="Ogura Y."/>
            <person name="Katsura K."/>
            <person name="Hayashi T."/>
        </authorList>
    </citation>
    <scope>NUCLEOTIDE SEQUENCE</scope>
    <source>
        <strain evidence="3">KCTC 52305</strain>
    </source>
</reference>
<keyword evidence="4" id="KW-1185">Reference proteome</keyword>
<organism evidence="3 4">
    <name type="scientific">Methylobacterium crusticola</name>
    <dbReference type="NCBI Taxonomy" id="1697972"/>
    <lineage>
        <taxon>Bacteria</taxon>
        <taxon>Pseudomonadati</taxon>
        <taxon>Pseudomonadota</taxon>
        <taxon>Alphaproteobacteria</taxon>
        <taxon>Hyphomicrobiales</taxon>
        <taxon>Methylobacteriaceae</taxon>
        <taxon>Methylobacterium</taxon>
    </lineage>
</organism>
<protein>
    <recommendedName>
        <fullName evidence="5">MucR family transcriptional regulator</fullName>
    </recommendedName>
</protein>
<evidence type="ECO:0000256" key="2">
    <source>
        <dbReference type="SAM" id="MobiDB-lite"/>
    </source>
</evidence>
<evidence type="ECO:0000313" key="3">
    <source>
        <dbReference type="EMBL" id="GJD52418.1"/>
    </source>
</evidence>
<feature type="region of interest" description="Disordered" evidence="2">
    <location>
        <begin position="125"/>
        <end position="165"/>
    </location>
</feature>
<comment type="similarity">
    <text evidence="1">Belongs to the ros/MucR family.</text>
</comment>
<accession>A0ABQ4R3Z6</accession>
<dbReference type="Gene3D" id="1.10.10.1550">
    <property type="entry name" value="ROS/MUCR transcriptional regulator protein"/>
    <property type="match status" value="1"/>
</dbReference>
<dbReference type="RefSeq" id="WP_128564532.1">
    <property type="nucleotide sequence ID" value="NZ_BPQH01000019.1"/>
</dbReference>
<dbReference type="EMBL" id="BPQH01000019">
    <property type="protein sequence ID" value="GJD52418.1"/>
    <property type="molecule type" value="Genomic_DNA"/>
</dbReference>
<evidence type="ECO:0000256" key="1">
    <source>
        <dbReference type="ARBA" id="ARBA00007031"/>
    </source>
</evidence>
<evidence type="ECO:0008006" key="5">
    <source>
        <dbReference type="Google" id="ProtNLM"/>
    </source>
</evidence>
<sequence>MTNDDHTQTLDLIGLAADIVSAYVANNSVPASEVPGLIAAIHASLGHLGAPPAVEPEKPAPPVPIRRTVTPDHIVSLEDGRPYKTLKRHLAGRGLTPEQYRQKWGLPHDYPMVAANYAAQRSELAKNTGLGQSRRNRSAAMKAAADPVVSQPDSSRAGRSRKPAG</sequence>
<dbReference type="Proteomes" id="UP001055167">
    <property type="component" value="Unassembled WGS sequence"/>
</dbReference>
<name>A0ABQ4R3Z6_9HYPH</name>
<gene>
    <name evidence="3" type="ORF">OPKNFCMD_5183</name>
</gene>
<reference evidence="3" key="1">
    <citation type="journal article" date="2021" name="Front. Microbiol.">
        <title>Comprehensive Comparative Genomics and Phenotyping of Methylobacterium Species.</title>
        <authorList>
            <person name="Alessa O."/>
            <person name="Ogura Y."/>
            <person name="Fujitani Y."/>
            <person name="Takami H."/>
            <person name="Hayashi T."/>
            <person name="Sahin N."/>
            <person name="Tani A."/>
        </authorList>
    </citation>
    <scope>NUCLEOTIDE SEQUENCE</scope>
    <source>
        <strain evidence="3">KCTC 52305</strain>
    </source>
</reference>
<comment type="caution">
    <text evidence="3">The sequence shown here is derived from an EMBL/GenBank/DDBJ whole genome shotgun (WGS) entry which is preliminary data.</text>
</comment>